<sequence length="106" mass="12188">MFIVIATHDTGHGEVSDPVLMTEDLISAVQIAKNPEQLGYQFYGNEIGCTVYKMEHEKIYSKSDFNCQGRGDPPDMLVFSRIRLNGEWREMWFAFEQSYIAETSRA</sequence>
<dbReference type="AlphaFoldDB" id="A0A0G0TTI1"/>
<protein>
    <submittedName>
        <fullName evidence="1">Uncharacterized protein</fullName>
    </submittedName>
</protein>
<comment type="caution">
    <text evidence="1">The sequence shown here is derived from an EMBL/GenBank/DDBJ whole genome shotgun (WGS) entry which is preliminary data.</text>
</comment>
<accession>A0A0G0TTI1</accession>
<reference evidence="1 2" key="1">
    <citation type="journal article" date="2015" name="Nature">
        <title>rRNA introns, odd ribosomes, and small enigmatic genomes across a large radiation of phyla.</title>
        <authorList>
            <person name="Brown C.T."/>
            <person name="Hug L.A."/>
            <person name="Thomas B.C."/>
            <person name="Sharon I."/>
            <person name="Castelle C.J."/>
            <person name="Singh A."/>
            <person name="Wilkins M.J."/>
            <person name="Williams K.H."/>
            <person name="Banfield J.F."/>
        </authorList>
    </citation>
    <scope>NUCLEOTIDE SEQUENCE [LARGE SCALE GENOMIC DNA]</scope>
</reference>
<dbReference type="EMBL" id="LBXZ01000001">
    <property type="protein sequence ID" value="KKR41187.1"/>
    <property type="molecule type" value="Genomic_DNA"/>
</dbReference>
<name>A0A0G0TTI1_9BACT</name>
<evidence type="ECO:0000313" key="2">
    <source>
        <dbReference type="Proteomes" id="UP000034072"/>
    </source>
</evidence>
<dbReference type="Proteomes" id="UP000034072">
    <property type="component" value="Unassembled WGS sequence"/>
</dbReference>
<gene>
    <name evidence="1" type="ORF">UT75_C0001G0091</name>
</gene>
<proteinExistence type="predicted"/>
<evidence type="ECO:0000313" key="1">
    <source>
        <dbReference type="EMBL" id="KKR41187.1"/>
    </source>
</evidence>
<organism evidence="1 2">
    <name type="scientific">Candidatus Yanofskybacteria bacterium GW2011_GWE2_40_11</name>
    <dbReference type="NCBI Taxonomy" id="1619033"/>
    <lineage>
        <taxon>Bacteria</taxon>
        <taxon>Candidatus Yanofskyibacteriota</taxon>
    </lineage>
</organism>